<comment type="caution">
    <text evidence="1">The sequence shown here is derived from an EMBL/GenBank/DDBJ whole genome shotgun (WGS) entry which is preliminary data.</text>
</comment>
<dbReference type="EMBL" id="JBHULU010000020">
    <property type="protein sequence ID" value="MFD2514974.1"/>
    <property type="molecule type" value="Genomic_DNA"/>
</dbReference>
<evidence type="ECO:0000313" key="2">
    <source>
        <dbReference type="Proteomes" id="UP001597544"/>
    </source>
</evidence>
<name>A0ABW5INU1_9BACT</name>
<organism evidence="1 2">
    <name type="scientific">Pontibacter locisalis</name>
    <dbReference type="NCBI Taxonomy" id="1719035"/>
    <lineage>
        <taxon>Bacteria</taxon>
        <taxon>Pseudomonadati</taxon>
        <taxon>Bacteroidota</taxon>
        <taxon>Cytophagia</taxon>
        <taxon>Cytophagales</taxon>
        <taxon>Hymenobacteraceae</taxon>
        <taxon>Pontibacter</taxon>
    </lineage>
</organism>
<keyword evidence="2" id="KW-1185">Reference proteome</keyword>
<evidence type="ECO:0000313" key="1">
    <source>
        <dbReference type="EMBL" id="MFD2514974.1"/>
    </source>
</evidence>
<protein>
    <submittedName>
        <fullName evidence="1">Uncharacterized protein</fullName>
    </submittedName>
</protein>
<gene>
    <name evidence="1" type="ORF">ACFSRY_13940</name>
</gene>
<reference evidence="2" key="1">
    <citation type="journal article" date="2019" name="Int. J. Syst. Evol. Microbiol.">
        <title>The Global Catalogue of Microorganisms (GCM) 10K type strain sequencing project: providing services to taxonomists for standard genome sequencing and annotation.</title>
        <authorList>
            <consortium name="The Broad Institute Genomics Platform"/>
            <consortium name="The Broad Institute Genome Sequencing Center for Infectious Disease"/>
            <person name="Wu L."/>
            <person name="Ma J."/>
        </authorList>
    </citation>
    <scope>NUCLEOTIDE SEQUENCE [LARGE SCALE GENOMIC DNA]</scope>
    <source>
        <strain evidence="2">KCTC 42498</strain>
    </source>
</reference>
<dbReference type="Proteomes" id="UP001597544">
    <property type="component" value="Unassembled WGS sequence"/>
</dbReference>
<sequence length="152" mass="17945">MEVRNIRDKQSIQQLYNTTLPALAEYVHQNITPVIPLFNDFRLERILDTWTRDPATDPTEEISVENGNIQQVGLRLRLEGFQRAGAEAFDMTKDLIFKLDHYSYTVGPDANNSWLEKDYLHRWGRSEYEEVAERWSEELIDDITQRLEKLTE</sequence>
<proteinExistence type="predicted"/>
<dbReference type="RefSeq" id="WP_377508757.1">
    <property type="nucleotide sequence ID" value="NZ_JBHULU010000020.1"/>
</dbReference>
<accession>A0ABW5INU1</accession>